<evidence type="ECO:0000259" key="1">
    <source>
        <dbReference type="SMART" id="SM01321"/>
    </source>
</evidence>
<dbReference type="Proteomes" id="UP000199581">
    <property type="component" value="Unassembled WGS sequence"/>
</dbReference>
<dbReference type="InterPro" id="IPR036515">
    <property type="entry name" value="Transposase_17_sf"/>
</dbReference>
<dbReference type="AlphaFoldDB" id="A0A8G2C325"/>
<dbReference type="GO" id="GO:0004803">
    <property type="term" value="F:transposase activity"/>
    <property type="evidence" value="ECO:0007669"/>
    <property type="project" value="InterPro"/>
</dbReference>
<dbReference type="Pfam" id="PF01797">
    <property type="entry name" value="Y1_Tnp"/>
    <property type="match status" value="1"/>
</dbReference>
<dbReference type="PANTHER" id="PTHR34322">
    <property type="entry name" value="TRANSPOSASE, Y1_TNP DOMAIN-CONTAINING"/>
    <property type="match status" value="1"/>
</dbReference>
<dbReference type="NCBIfam" id="NF047646">
    <property type="entry name" value="REP_Tyr_transpos"/>
    <property type="match status" value="1"/>
</dbReference>
<sequence length="260" mass="29502">MDATSNAGLVFMGYPQRFFEPGYVWHLTARCHNRDFLLSQVLYRKLLTDALFENQARYRVPVLNFTVTSNHVHLLVVSPSDKNAIPEMMRDLGSKVAAAYNKKSGRKGSFWERRYHATAVESGEHLVRCSLYIDTNMLRAGVVRHPSEWKHGGYHEIVKPKQRYKTVNLSELSRLAGMPDDPSFAEHYAGWVENVVKRGHLCRDDVWTAELAVGSVKFVDHVRRQSGYASIVKDESNMLGEQPAPYGAQADGGNMLEWGF</sequence>
<comment type="caution">
    <text evidence="2">The sequence shown here is derived from an EMBL/GenBank/DDBJ whole genome shotgun (WGS) entry which is preliminary data.</text>
</comment>
<dbReference type="OrthoDB" id="5417118at2"/>
<evidence type="ECO:0000313" key="2">
    <source>
        <dbReference type="EMBL" id="SFL76251.1"/>
    </source>
</evidence>
<dbReference type="EMBL" id="FOTO01000006">
    <property type="protein sequence ID" value="SFL76251.1"/>
    <property type="molecule type" value="Genomic_DNA"/>
</dbReference>
<dbReference type="InterPro" id="IPR002686">
    <property type="entry name" value="Transposase_17"/>
</dbReference>
<accession>A0A8G2C325</accession>
<dbReference type="GO" id="GO:0006313">
    <property type="term" value="P:DNA transposition"/>
    <property type="evidence" value="ECO:0007669"/>
    <property type="project" value="InterPro"/>
</dbReference>
<keyword evidence="3" id="KW-1185">Reference proteome</keyword>
<dbReference type="GO" id="GO:0003677">
    <property type="term" value="F:DNA binding"/>
    <property type="evidence" value="ECO:0007669"/>
    <property type="project" value="InterPro"/>
</dbReference>
<dbReference type="SMART" id="SM01321">
    <property type="entry name" value="Y1_Tnp"/>
    <property type="match status" value="1"/>
</dbReference>
<gene>
    <name evidence="2" type="ORF">SAMN05421830_10619</name>
</gene>
<dbReference type="PANTHER" id="PTHR34322:SF2">
    <property type="entry name" value="TRANSPOSASE IS200-LIKE DOMAIN-CONTAINING PROTEIN"/>
    <property type="match status" value="1"/>
</dbReference>
<dbReference type="SUPFAM" id="SSF143422">
    <property type="entry name" value="Transposase IS200-like"/>
    <property type="match status" value="1"/>
</dbReference>
<protein>
    <submittedName>
        <fullName evidence="2">Putative transposase</fullName>
    </submittedName>
</protein>
<evidence type="ECO:0000313" key="3">
    <source>
        <dbReference type="Proteomes" id="UP000199581"/>
    </source>
</evidence>
<reference evidence="2 3" key="1">
    <citation type="submission" date="2016-10" db="EMBL/GenBank/DDBJ databases">
        <authorList>
            <person name="Varghese N."/>
            <person name="Submissions S."/>
        </authorList>
    </citation>
    <scope>NUCLEOTIDE SEQUENCE [LARGE SCALE GENOMIC DNA]</scope>
    <source>
        <strain evidence="2 3">DSM 1741</strain>
    </source>
</reference>
<dbReference type="Gene3D" id="3.30.70.1290">
    <property type="entry name" value="Transposase IS200-like"/>
    <property type="match status" value="1"/>
</dbReference>
<dbReference type="RefSeq" id="WP_092191957.1">
    <property type="nucleotide sequence ID" value="NZ_FOTO01000006.1"/>
</dbReference>
<organism evidence="2 3">
    <name type="scientific">Desulfomicrobium norvegicum (strain DSM 1741 / NCIMB 8310)</name>
    <name type="common">Desulfovibrio baculatus (strain Norway 4)</name>
    <name type="synonym">Desulfovibrio desulfuricans (strain Norway 4)</name>
    <dbReference type="NCBI Taxonomy" id="52561"/>
    <lineage>
        <taxon>Bacteria</taxon>
        <taxon>Pseudomonadati</taxon>
        <taxon>Thermodesulfobacteriota</taxon>
        <taxon>Desulfovibrionia</taxon>
        <taxon>Desulfovibrionales</taxon>
        <taxon>Desulfomicrobiaceae</taxon>
        <taxon>Desulfomicrobium</taxon>
    </lineage>
</organism>
<feature type="domain" description="Transposase IS200-like" evidence="1">
    <location>
        <begin position="20"/>
        <end position="136"/>
    </location>
</feature>
<name>A0A8G2C325_DESNO</name>
<proteinExistence type="predicted"/>